<accession>A0A367S0N6</accession>
<evidence type="ECO:0000313" key="5">
    <source>
        <dbReference type="Proteomes" id="UP000252107"/>
    </source>
</evidence>
<dbReference type="EMBL" id="LXQD01000030">
    <property type="protein sequence ID" value="RCJ41002.1"/>
    <property type="molecule type" value="Genomic_DNA"/>
</dbReference>
<keyword evidence="5" id="KW-1185">Reference proteome</keyword>
<evidence type="ECO:0000256" key="2">
    <source>
        <dbReference type="ARBA" id="ARBA00023295"/>
    </source>
</evidence>
<dbReference type="PANTHER" id="PTHR12304">
    <property type="entry name" value="INOSINE-URIDINE PREFERRING NUCLEOSIDE HYDROLASE"/>
    <property type="match status" value="1"/>
</dbReference>
<keyword evidence="1 4" id="KW-0378">Hydrolase</keyword>
<dbReference type="SUPFAM" id="SSF53590">
    <property type="entry name" value="Nucleoside hydrolase"/>
    <property type="match status" value="1"/>
</dbReference>
<dbReference type="InterPro" id="IPR036452">
    <property type="entry name" value="Ribo_hydro-like"/>
</dbReference>
<dbReference type="Proteomes" id="UP000252107">
    <property type="component" value="Unassembled WGS sequence"/>
</dbReference>
<dbReference type="Pfam" id="PF01156">
    <property type="entry name" value="IU_nuc_hydro"/>
    <property type="match status" value="1"/>
</dbReference>
<dbReference type="GO" id="GO:0005829">
    <property type="term" value="C:cytosol"/>
    <property type="evidence" value="ECO:0007669"/>
    <property type="project" value="TreeGrafter"/>
</dbReference>
<dbReference type="PANTHER" id="PTHR12304:SF46">
    <property type="entry name" value="INOSINE-ADENOSINE-GUANOSINE-NUCLEOSIDE HYDROLASE"/>
    <property type="match status" value="1"/>
</dbReference>
<dbReference type="GO" id="GO:0008477">
    <property type="term" value="F:purine nucleosidase activity"/>
    <property type="evidence" value="ECO:0007669"/>
    <property type="project" value="TreeGrafter"/>
</dbReference>
<proteinExistence type="predicted"/>
<sequence length="399" mass="42737">MIQKISTLEAVVTKVITGLVLGAALVVEFIHTQPVLGADLRTSNQPIPLIVDDDGSQDGLIALAYMLQNPKFQVKAITISHGMAHPQIFGEKLLKALNRLDVPEIPVGVGSEVSLAGSNAFPEVWRADADSFYTPYVPSLTEIPRGTVDERNAAQLIIDTVEQSSQPVAILATGSLTNIAQALRQEPSIVNKIATVEIMGGAINVEGNLTFHTDPILAQNKVAEFNIWADPVAAQEVFSSGLPIFLTSLDATNQIAFTAADRDAWKAVGTPESILASQLMDYSLEVVAGGVENPVQVWDLVAAINLSESSFCNEVPLHLEVVTNTAPSETQGQTVKVNGLPSNVNVCLNASFNNISFSTHEVFKSKTVPEPVTVFGSLAFSTLLAVRELIKCKKQSQRT</sequence>
<dbReference type="InterPro" id="IPR023186">
    <property type="entry name" value="IUNH"/>
</dbReference>
<dbReference type="AlphaFoldDB" id="A0A367S0N6"/>
<protein>
    <submittedName>
        <fullName evidence="4">Nucleoside hydrolase</fullName>
    </submittedName>
</protein>
<keyword evidence="2" id="KW-0326">Glycosidase</keyword>
<evidence type="ECO:0000259" key="3">
    <source>
        <dbReference type="Pfam" id="PF01156"/>
    </source>
</evidence>
<dbReference type="GO" id="GO:0006152">
    <property type="term" value="P:purine nucleoside catabolic process"/>
    <property type="evidence" value="ECO:0007669"/>
    <property type="project" value="TreeGrafter"/>
</dbReference>
<comment type="caution">
    <text evidence="4">The sequence shown here is derived from an EMBL/GenBank/DDBJ whole genome shotgun (WGS) entry which is preliminary data.</text>
</comment>
<evidence type="ECO:0000256" key="1">
    <source>
        <dbReference type="ARBA" id="ARBA00022801"/>
    </source>
</evidence>
<gene>
    <name evidence="4" type="ORF">A6770_36700</name>
</gene>
<dbReference type="Gene3D" id="3.90.245.10">
    <property type="entry name" value="Ribonucleoside hydrolase-like"/>
    <property type="match status" value="1"/>
</dbReference>
<reference evidence="4" key="1">
    <citation type="submission" date="2016-04" db="EMBL/GenBank/DDBJ databases">
        <authorList>
            <person name="Tabuchi Yagui T.R."/>
        </authorList>
    </citation>
    <scope>NUCLEOTIDE SEQUENCE [LARGE SCALE GENOMIC DNA]</scope>
    <source>
        <strain evidence="4">NIES-26</strain>
    </source>
</reference>
<organism evidence="4 5">
    <name type="scientific">Nostoc minutum NIES-26</name>
    <dbReference type="NCBI Taxonomy" id="1844469"/>
    <lineage>
        <taxon>Bacteria</taxon>
        <taxon>Bacillati</taxon>
        <taxon>Cyanobacteriota</taxon>
        <taxon>Cyanophyceae</taxon>
        <taxon>Nostocales</taxon>
        <taxon>Nostocaceae</taxon>
        <taxon>Nostoc</taxon>
    </lineage>
</organism>
<name>A0A367S0N6_9NOSO</name>
<feature type="domain" description="Inosine/uridine-preferring nucleoside hydrolase" evidence="3">
    <location>
        <begin position="49"/>
        <end position="349"/>
    </location>
</feature>
<evidence type="ECO:0000313" key="4">
    <source>
        <dbReference type="EMBL" id="RCJ41002.1"/>
    </source>
</evidence>
<dbReference type="InterPro" id="IPR001910">
    <property type="entry name" value="Inosine/uridine_hydrolase_dom"/>
</dbReference>